<dbReference type="GeneID" id="61296970"/>
<dbReference type="EMBL" id="FPLD01000091">
    <property type="protein sequence ID" value="SGZ08493.1"/>
    <property type="molecule type" value="Genomic_DNA"/>
</dbReference>
<sequence length="210" mass="23634">MKKNILLLLACINVATANAESNVNQLLVKYCGEENHNTSQSVTIEQVTAIGYHRNGYLQIEQPVDDNELKLELAKHTKKVGIDSQCMEYLDAMKLLSMSTSTDKELIARVYFDFDRYSLTSASINILDKIVSRLKISPDMIELVGHTDSIGNSKYNRSLGMKRATTTKQYLVEYGIAADHLNLVSKGEEKPLEDNASSEGRKKNRRVEIF</sequence>
<dbReference type="RefSeq" id="WP_052678356.1">
    <property type="nucleotide sequence ID" value="NZ_CAWQZC010000029.1"/>
</dbReference>
<dbReference type="PROSITE" id="PS51123">
    <property type="entry name" value="OMPA_2"/>
    <property type="match status" value="1"/>
</dbReference>
<dbReference type="Gene3D" id="3.30.1330.60">
    <property type="entry name" value="OmpA-like domain"/>
    <property type="match status" value="1"/>
</dbReference>
<dbReference type="InterPro" id="IPR036737">
    <property type="entry name" value="OmpA-like_sf"/>
</dbReference>
<dbReference type="InterPro" id="IPR006665">
    <property type="entry name" value="OmpA-like"/>
</dbReference>
<feature type="signal peptide" evidence="6">
    <location>
        <begin position="1"/>
        <end position="19"/>
    </location>
</feature>
<evidence type="ECO:0000256" key="2">
    <source>
        <dbReference type="ARBA" id="ARBA00023136"/>
    </source>
</evidence>
<dbReference type="Pfam" id="PF00691">
    <property type="entry name" value="OmpA"/>
    <property type="match status" value="1"/>
</dbReference>
<reference evidence="9 11" key="2">
    <citation type="submission" date="2016-11" db="EMBL/GenBank/DDBJ databases">
        <authorList>
            <person name="Jaros S."/>
            <person name="Januszkiewicz K."/>
            <person name="Wedrychowicz H."/>
        </authorList>
    </citation>
    <scope>NUCLEOTIDE SEQUENCE [LARGE SCALE GENOMIC DNA]</scope>
    <source>
        <strain evidence="9">NVI 5450</strain>
    </source>
</reference>
<evidence type="ECO:0000313" key="11">
    <source>
        <dbReference type="Proteomes" id="UP000183794"/>
    </source>
</evidence>
<gene>
    <name evidence="8" type="ORF">MT2528_3137</name>
    <name evidence="9" type="ORF">NVI5450_3333</name>
</gene>
<accession>A0A090IFC6</accession>
<dbReference type="PRINTS" id="PR01021">
    <property type="entry name" value="OMPADOMAIN"/>
</dbReference>
<dbReference type="KEGG" id="mvs:MVIS_2927"/>
<dbReference type="PANTHER" id="PTHR30329:SF21">
    <property type="entry name" value="LIPOPROTEIN YIAD-RELATED"/>
    <property type="match status" value="1"/>
</dbReference>
<dbReference type="PANTHER" id="PTHR30329">
    <property type="entry name" value="STATOR ELEMENT OF FLAGELLAR MOTOR COMPLEX"/>
    <property type="match status" value="1"/>
</dbReference>
<dbReference type="HOGENOM" id="CLU_095356_0_0_6"/>
<keyword evidence="2 4" id="KW-0472">Membrane</keyword>
<dbReference type="InterPro" id="IPR050330">
    <property type="entry name" value="Bact_OuterMem_StrucFunc"/>
</dbReference>
<dbReference type="OrthoDB" id="5587802at2"/>
<keyword evidence="3" id="KW-0998">Cell outer membrane</keyword>
<name>A0A090IFC6_9GAMM</name>
<dbReference type="Proteomes" id="UP000183794">
    <property type="component" value="Unassembled WGS sequence"/>
</dbReference>
<keyword evidence="10" id="KW-1185">Reference proteome</keyword>
<evidence type="ECO:0000313" key="9">
    <source>
        <dbReference type="EMBL" id="SGZ08493.1"/>
    </source>
</evidence>
<dbReference type="PRINTS" id="PR01023">
    <property type="entry name" value="NAFLGMOTY"/>
</dbReference>
<feature type="region of interest" description="Disordered" evidence="5">
    <location>
        <begin position="188"/>
        <end position="210"/>
    </location>
</feature>
<dbReference type="SUPFAM" id="SSF103088">
    <property type="entry name" value="OmpA-like"/>
    <property type="match status" value="1"/>
</dbReference>
<evidence type="ECO:0000256" key="3">
    <source>
        <dbReference type="ARBA" id="ARBA00023237"/>
    </source>
</evidence>
<feature type="chain" id="PRO_5015029904" evidence="6">
    <location>
        <begin position="20"/>
        <end position="210"/>
    </location>
</feature>
<dbReference type="EMBL" id="FPLJ01000069">
    <property type="protein sequence ID" value="SGY96127.1"/>
    <property type="molecule type" value="Genomic_DNA"/>
</dbReference>
<proteinExistence type="predicted"/>
<evidence type="ECO:0000259" key="7">
    <source>
        <dbReference type="PROSITE" id="PS51123"/>
    </source>
</evidence>
<feature type="domain" description="OmpA-like" evidence="7">
    <location>
        <begin position="99"/>
        <end position="210"/>
    </location>
</feature>
<comment type="subcellular location">
    <subcellularLocation>
        <location evidence="1">Cell outer membrane</location>
    </subcellularLocation>
</comment>
<dbReference type="PATRIC" id="fig|80854.5.peg.3104"/>
<dbReference type="Proteomes" id="UP000182660">
    <property type="component" value="Unassembled WGS sequence"/>
</dbReference>
<keyword evidence="6" id="KW-0732">Signal</keyword>
<dbReference type="CDD" id="cd07185">
    <property type="entry name" value="OmpA_C-like"/>
    <property type="match status" value="1"/>
</dbReference>
<reference evidence="8 10" key="1">
    <citation type="submission" date="2016-11" db="EMBL/GenBank/DDBJ databases">
        <authorList>
            <person name="Klemetsen T."/>
        </authorList>
    </citation>
    <scope>NUCLEOTIDE SEQUENCE [LARGE SCALE GENOMIC DNA]</scope>
    <source>
        <strain evidence="8">MT 2528</strain>
    </source>
</reference>
<organism evidence="9 11">
    <name type="scientific">Moritella viscosa</name>
    <dbReference type="NCBI Taxonomy" id="80854"/>
    <lineage>
        <taxon>Bacteria</taxon>
        <taxon>Pseudomonadati</taxon>
        <taxon>Pseudomonadota</taxon>
        <taxon>Gammaproteobacteria</taxon>
        <taxon>Alteromonadales</taxon>
        <taxon>Moritellaceae</taxon>
        <taxon>Moritella</taxon>
    </lineage>
</organism>
<evidence type="ECO:0000256" key="4">
    <source>
        <dbReference type="PROSITE-ProRule" id="PRU00473"/>
    </source>
</evidence>
<evidence type="ECO:0000313" key="10">
    <source>
        <dbReference type="Proteomes" id="UP000182660"/>
    </source>
</evidence>
<protein>
    <submittedName>
        <fullName evidence="9">Conserved hypothetical outer membrane protein</fullName>
    </submittedName>
</protein>
<evidence type="ECO:0000256" key="1">
    <source>
        <dbReference type="ARBA" id="ARBA00004442"/>
    </source>
</evidence>
<evidence type="ECO:0000313" key="8">
    <source>
        <dbReference type="EMBL" id="SGY96127.1"/>
    </source>
</evidence>
<dbReference type="InterPro" id="IPR006664">
    <property type="entry name" value="OMP_bac"/>
</dbReference>
<evidence type="ECO:0000256" key="5">
    <source>
        <dbReference type="SAM" id="MobiDB-lite"/>
    </source>
</evidence>
<dbReference type="AlphaFoldDB" id="A0A090IFC6"/>
<dbReference type="STRING" id="80854.MVIS_2927"/>
<evidence type="ECO:0000256" key="6">
    <source>
        <dbReference type="SAM" id="SignalP"/>
    </source>
</evidence>
<dbReference type="GO" id="GO:0009279">
    <property type="term" value="C:cell outer membrane"/>
    <property type="evidence" value="ECO:0007669"/>
    <property type="project" value="UniProtKB-SubCell"/>
</dbReference>